<accession>A0ABY7ABT0</accession>
<dbReference type="Gene3D" id="3.30.565.10">
    <property type="entry name" value="Histidine kinase-like ATPase, C-terminal domain"/>
    <property type="match status" value="1"/>
</dbReference>
<evidence type="ECO:0000256" key="9">
    <source>
        <dbReference type="ARBA" id="ARBA00022989"/>
    </source>
</evidence>
<dbReference type="InterPro" id="IPR050640">
    <property type="entry name" value="Bact_2-comp_sensor_kinase"/>
</dbReference>
<protein>
    <submittedName>
        <fullName evidence="15">Histidine kinase</fullName>
    </submittedName>
</protein>
<dbReference type="InterPro" id="IPR036890">
    <property type="entry name" value="HATPase_C_sf"/>
</dbReference>
<dbReference type="Gene3D" id="3.30.450.20">
    <property type="entry name" value="PAS domain"/>
    <property type="match status" value="1"/>
</dbReference>
<keyword evidence="3" id="KW-0597">Phosphoprotein</keyword>
<dbReference type="GO" id="GO:0016301">
    <property type="term" value="F:kinase activity"/>
    <property type="evidence" value="ECO:0007669"/>
    <property type="project" value="UniProtKB-KW"/>
</dbReference>
<feature type="transmembrane region" description="Helical" evidence="12">
    <location>
        <begin position="316"/>
        <end position="335"/>
    </location>
</feature>
<evidence type="ECO:0000256" key="2">
    <source>
        <dbReference type="ARBA" id="ARBA00022475"/>
    </source>
</evidence>
<evidence type="ECO:0000256" key="8">
    <source>
        <dbReference type="ARBA" id="ARBA00022840"/>
    </source>
</evidence>
<reference evidence="15" key="1">
    <citation type="submission" date="2022-11" db="EMBL/GenBank/DDBJ databases">
        <title>Lacrimispora xylanolytica sy1, complete genome.</title>
        <authorList>
            <person name="Choi S."/>
        </authorList>
    </citation>
    <scope>NUCLEOTIDE SEQUENCE</scope>
    <source>
        <strain evidence="15">Sy1</strain>
    </source>
</reference>
<dbReference type="InterPro" id="IPR003594">
    <property type="entry name" value="HATPase_dom"/>
</dbReference>
<evidence type="ECO:0000313" key="15">
    <source>
        <dbReference type="EMBL" id="WAJ23800.1"/>
    </source>
</evidence>
<keyword evidence="5 12" id="KW-0812">Transmembrane</keyword>
<evidence type="ECO:0000256" key="6">
    <source>
        <dbReference type="ARBA" id="ARBA00022741"/>
    </source>
</evidence>
<dbReference type="SUPFAM" id="SSF55874">
    <property type="entry name" value="ATPase domain of HSP90 chaperone/DNA topoisomerase II/histidine kinase"/>
    <property type="match status" value="1"/>
</dbReference>
<dbReference type="RefSeq" id="WP_024838046.1">
    <property type="nucleotide sequence ID" value="NZ_CP113524.1"/>
</dbReference>
<dbReference type="PANTHER" id="PTHR34220:SF11">
    <property type="entry name" value="SENSOR PROTEIN KINASE HPTS"/>
    <property type="match status" value="1"/>
</dbReference>
<proteinExistence type="predicted"/>
<dbReference type="Pfam" id="PF02518">
    <property type="entry name" value="HATPase_c"/>
    <property type="match status" value="1"/>
</dbReference>
<dbReference type="Proteomes" id="UP001163115">
    <property type="component" value="Chromosome"/>
</dbReference>
<dbReference type="Pfam" id="PF06580">
    <property type="entry name" value="His_kinase"/>
    <property type="match status" value="1"/>
</dbReference>
<keyword evidence="11 12" id="KW-0472">Membrane</keyword>
<keyword evidence="2" id="KW-1003">Cell membrane</keyword>
<gene>
    <name evidence="15" type="ORF">OW255_19955</name>
</gene>
<evidence type="ECO:0000256" key="5">
    <source>
        <dbReference type="ARBA" id="ARBA00022692"/>
    </source>
</evidence>
<dbReference type="EMBL" id="CP113524">
    <property type="protein sequence ID" value="WAJ23800.1"/>
    <property type="molecule type" value="Genomic_DNA"/>
</dbReference>
<dbReference type="InterPro" id="IPR010559">
    <property type="entry name" value="Sig_transdc_His_kin_internal"/>
</dbReference>
<keyword evidence="8" id="KW-0067">ATP-binding</keyword>
<evidence type="ECO:0000256" key="7">
    <source>
        <dbReference type="ARBA" id="ARBA00022777"/>
    </source>
</evidence>
<keyword evidence="10" id="KW-0902">Two-component regulatory system</keyword>
<keyword evidence="9 12" id="KW-1133">Transmembrane helix</keyword>
<evidence type="ECO:0000259" key="13">
    <source>
        <dbReference type="Pfam" id="PF02518"/>
    </source>
</evidence>
<keyword evidence="6" id="KW-0547">Nucleotide-binding</keyword>
<evidence type="ECO:0000256" key="12">
    <source>
        <dbReference type="SAM" id="Phobius"/>
    </source>
</evidence>
<feature type="domain" description="Histidine kinase/HSP90-like ATPase" evidence="13">
    <location>
        <begin position="504"/>
        <end position="605"/>
    </location>
</feature>
<evidence type="ECO:0000256" key="4">
    <source>
        <dbReference type="ARBA" id="ARBA00022679"/>
    </source>
</evidence>
<evidence type="ECO:0000256" key="3">
    <source>
        <dbReference type="ARBA" id="ARBA00022553"/>
    </source>
</evidence>
<keyword evidence="7 15" id="KW-0418">Kinase</keyword>
<evidence type="ECO:0000256" key="10">
    <source>
        <dbReference type="ARBA" id="ARBA00023012"/>
    </source>
</evidence>
<organism evidence="15 16">
    <name type="scientific">Lacrimispora xylanolytica</name>
    <dbReference type="NCBI Taxonomy" id="29375"/>
    <lineage>
        <taxon>Bacteria</taxon>
        <taxon>Bacillati</taxon>
        <taxon>Bacillota</taxon>
        <taxon>Clostridia</taxon>
        <taxon>Lachnospirales</taxon>
        <taxon>Lachnospiraceae</taxon>
        <taxon>Lacrimispora</taxon>
    </lineage>
</organism>
<comment type="subcellular location">
    <subcellularLocation>
        <location evidence="1">Cell membrane</location>
        <topology evidence="1">Multi-pass membrane protein</topology>
    </subcellularLocation>
</comment>
<keyword evidence="16" id="KW-1185">Reference proteome</keyword>
<keyword evidence="4" id="KW-0808">Transferase</keyword>
<evidence type="ECO:0000259" key="14">
    <source>
        <dbReference type="Pfam" id="PF06580"/>
    </source>
</evidence>
<evidence type="ECO:0000256" key="11">
    <source>
        <dbReference type="ARBA" id="ARBA00023136"/>
    </source>
</evidence>
<evidence type="ECO:0000256" key="1">
    <source>
        <dbReference type="ARBA" id="ARBA00004651"/>
    </source>
</evidence>
<feature type="transmembrane region" description="Helical" evidence="12">
    <location>
        <begin position="21"/>
        <end position="43"/>
    </location>
</feature>
<evidence type="ECO:0000313" key="16">
    <source>
        <dbReference type="Proteomes" id="UP001163115"/>
    </source>
</evidence>
<sequence>MKQMKQMKQTIRIQLSVRYQFFTKSLLTNCLLLLIPIMMVGPYSVIQSSKDNTAAIEKSTYQTLHQLEQTIEQLYSHIDNAKIFFSSNPRVTIQMKKAFNEKSVTLDSLRNIENLSLYFQNLIFTDPYIENIYVYYDNSYNRMFLPQRGSMQTVFNSDEQNIIETYKNSGTKDFWMEIKRKTVPGSTASIDSLVIYQRLYTRFANKPVGMVAFEYNLNKMEQYFQTLLQYSSQTIYLIDSGRNVIYTNSKSNNPAAELDNIDTTLTSKEELHLFDIELNDMYQKAAYLKSARNNGLTYITFTPSNEIYKTTRSLSGTYMLLMFSGIFLSFVLAFYKTNKEYRYLSNIIDIFSNPETSQQHFDQMPRKAGNPFEYIMLNIIKLFLEQKYLKVQASERDYKLQILKMQALQHQINPHFLHNTLNTIYWEAIRMTSSENSCSTMVSNLSSVMRYSVGDPQENVKIKEELGYLKTYLDIMKIRYTDKFEIIYRVDESCTIYPIKKMILQPIVENSIYHGIKEKDEKGRIYVGIRRIHTSILFYILDNGVGIPLEKLLKLQRQLHTHSDITSSHIGLTNTNLRLTMTYGAKSRLRIKSIRGKYTLVYFTISVMDLESKFAPQKDSVDE</sequence>
<feature type="domain" description="Signal transduction histidine kinase internal region" evidence="14">
    <location>
        <begin position="404"/>
        <end position="484"/>
    </location>
</feature>
<name>A0ABY7ABT0_9FIRM</name>
<dbReference type="PANTHER" id="PTHR34220">
    <property type="entry name" value="SENSOR HISTIDINE KINASE YPDA"/>
    <property type="match status" value="1"/>
</dbReference>